<gene>
    <name evidence="2" type="ORF">G1C95_0157</name>
</gene>
<keyword evidence="3" id="KW-1185">Reference proteome</keyword>
<feature type="region of interest" description="Disordered" evidence="1">
    <location>
        <begin position="33"/>
        <end position="56"/>
    </location>
</feature>
<evidence type="ECO:0000313" key="3">
    <source>
        <dbReference type="Proteomes" id="UP000532194"/>
    </source>
</evidence>
<dbReference type="Proteomes" id="UP000532194">
    <property type="component" value="Unassembled WGS sequence"/>
</dbReference>
<dbReference type="EMBL" id="JAAIII010000001">
    <property type="protein sequence ID" value="NMM92972.1"/>
    <property type="molecule type" value="Genomic_DNA"/>
</dbReference>
<organism evidence="2 3">
    <name type="scientific">Bifidobacterium oedipodis</name>
    <dbReference type="NCBI Taxonomy" id="2675322"/>
    <lineage>
        <taxon>Bacteria</taxon>
        <taxon>Bacillati</taxon>
        <taxon>Actinomycetota</taxon>
        <taxon>Actinomycetes</taxon>
        <taxon>Bifidobacteriales</taxon>
        <taxon>Bifidobacteriaceae</taxon>
        <taxon>Bifidobacterium</taxon>
    </lineage>
</organism>
<accession>A0A7Y0HSG4</accession>
<sequence length="193" mass="20793">MVSEWSVAMKKALLYRAGAILMAAAILGGLSSCSPQDDESSQPSKQQPEQIETQDTDFKEVTKAYRAFSEDALEEYLQNNVFTDDFVSDIQTLGQGSISGNADVALEGDVNDSDDYYIAYMCKQEAESSFSLSLSGPDGSRRLILNEACVAPSVAAVSLPVEQFPDATSLTVQAQSDTTLVVSIHEITKDKGD</sequence>
<reference evidence="2 3" key="1">
    <citation type="submission" date="2020-02" db="EMBL/GenBank/DDBJ databases">
        <title>Characterization of phylogenetic diversity of novel bifidobacterial species isolated in Czech ZOOs.</title>
        <authorList>
            <person name="Lugli G.A."/>
            <person name="Vera N.B."/>
            <person name="Ventura M."/>
        </authorList>
    </citation>
    <scope>NUCLEOTIDE SEQUENCE [LARGE SCALE GENOMIC DNA]</scope>
    <source>
        <strain evidence="2 3">DSM 109957</strain>
    </source>
</reference>
<evidence type="ECO:0000256" key="1">
    <source>
        <dbReference type="SAM" id="MobiDB-lite"/>
    </source>
</evidence>
<evidence type="ECO:0000313" key="2">
    <source>
        <dbReference type="EMBL" id="NMM92972.1"/>
    </source>
</evidence>
<name>A0A7Y0HSG4_9BIFI</name>
<comment type="caution">
    <text evidence="2">The sequence shown here is derived from an EMBL/GenBank/DDBJ whole genome shotgun (WGS) entry which is preliminary data.</text>
</comment>
<feature type="compositionally biased region" description="Low complexity" evidence="1">
    <location>
        <begin position="33"/>
        <end position="50"/>
    </location>
</feature>
<protein>
    <submittedName>
        <fullName evidence="2">Uncharacterized protein</fullName>
    </submittedName>
</protein>
<proteinExistence type="predicted"/>
<dbReference type="AlphaFoldDB" id="A0A7Y0HSG4"/>